<protein>
    <submittedName>
        <fullName evidence="3">Transposase family protein</fullName>
    </submittedName>
</protein>
<dbReference type="AlphaFoldDB" id="A0A6B1DRL8"/>
<evidence type="ECO:0000259" key="2">
    <source>
        <dbReference type="Pfam" id="PF13808"/>
    </source>
</evidence>
<evidence type="ECO:0000313" key="3">
    <source>
        <dbReference type="EMBL" id="MYD90339.1"/>
    </source>
</evidence>
<accession>A0A6B1DRL8</accession>
<proteinExistence type="predicted"/>
<organism evidence="3">
    <name type="scientific">Caldilineaceae bacterium SB0662_bin_9</name>
    <dbReference type="NCBI Taxonomy" id="2605258"/>
    <lineage>
        <taxon>Bacteria</taxon>
        <taxon>Bacillati</taxon>
        <taxon>Chloroflexota</taxon>
        <taxon>Caldilineae</taxon>
        <taxon>Caldilineales</taxon>
        <taxon>Caldilineaceae</taxon>
    </lineage>
</organism>
<sequence length="182" mass="19707">MGAKPDQGALRALGHRNRAPTWTIRRRGRPIAACSDPKLLAVLRAFADLLATLPDPRGVRPLWVLLGTLLAAMAGGTDNMVDVAAFTHDHQAWFRLWLPLDEATPFRDTYLRLVRRLDPETAMQAALWLLNGTNLPGLKEVDPGPGRQGGALVGRQDRRPPPPTHGECLPGARGADRGPGAV</sequence>
<dbReference type="InterPro" id="IPR032806">
    <property type="entry name" value="YbfD_N"/>
</dbReference>
<feature type="domain" description="H repeat-associated protein N-terminal" evidence="2">
    <location>
        <begin position="49"/>
        <end position="125"/>
    </location>
</feature>
<reference evidence="3" key="1">
    <citation type="submission" date="2019-09" db="EMBL/GenBank/DDBJ databases">
        <title>Characterisation of the sponge microbiome using genome-centric metagenomics.</title>
        <authorList>
            <person name="Engelberts J.P."/>
            <person name="Robbins S.J."/>
            <person name="De Goeij J.M."/>
            <person name="Aranda M."/>
            <person name="Bell S.C."/>
            <person name="Webster N.S."/>
        </authorList>
    </citation>
    <scope>NUCLEOTIDE SEQUENCE</scope>
    <source>
        <strain evidence="3">SB0662_bin_9</strain>
    </source>
</reference>
<evidence type="ECO:0000256" key="1">
    <source>
        <dbReference type="SAM" id="MobiDB-lite"/>
    </source>
</evidence>
<dbReference type="Pfam" id="PF13808">
    <property type="entry name" value="DDE_Tnp_1_assoc"/>
    <property type="match status" value="1"/>
</dbReference>
<gene>
    <name evidence="3" type="ORF">F4Y08_08400</name>
</gene>
<name>A0A6B1DRL8_9CHLR</name>
<comment type="caution">
    <text evidence="3">The sequence shown here is derived from an EMBL/GenBank/DDBJ whole genome shotgun (WGS) entry which is preliminary data.</text>
</comment>
<dbReference type="EMBL" id="VXPY01000057">
    <property type="protein sequence ID" value="MYD90339.1"/>
    <property type="molecule type" value="Genomic_DNA"/>
</dbReference>
<feature type="region of interest" description="Disordered" evidence="1">
    <location>
        <begin position="138"/>
        <end position="182"/>
    </location>
</feature>
<feature type="compositionally biased region" description="Low complexity" evidence="1">
    <location>
        <begin position="170"/>
        <end position="182"/>
    </location>
</feature>